<dbReference type="GO" id="GO:0043856">
    <property type="term" value="F:anti-sigma factor antagonist activity"/>
    <property type="evidence" value="ECO:0007669"/>
    <property type="project" value="InterPro"/>
</dbReference>
<dbReference type="InterPro" id="IPR003658">
    <property type="entry name" value="Anti-sigma_ant"/>
</dbReference>
<evidence type="ECO:0000256" key="1">
    <source>
        <dbReference type="ARBA" id="ARBA00009013"/>
    </source>
</evidence>
<proteinExistence type="inferred from homology"/>
<dbReference type="PANTHER" id="PTHR33495:SF2">
    <property type="entry name" value="ANTI-SIGMA FACTOR ANTAGONIST TM_1081-RELATED"/>
    <property type="match status" value="1"/>
</dbReference>
<accession>G7Q7V0</accession>
<evidence type="ECO:0000256" key="2">
    <source>
        <dbReference type="RuleBase" id="RU003749"/>
    </source>
</evidence>
<dbReference type="EMBL" id="CM001368">
    <property type="protein sequence ID" value="EHJ47644.1"/>
    <property type="molecule type" value="Genomic_DNA"/>
</dbReference>
<feature type="domain" description="STAS" evidence="3">
    <location>
        <begin position="2"/>
        <end position="115"/>
    </location>
</feature>
<protein>
    <recommendedName>
        <fullName evidence="2">Anti-sigma factor antagonist</fullName>
    </recommendedName>
</protein>
<dbReference type="PROSITE" id="PS50801">
    <property type="entry name" value="STAS"/>
    <property type="match status" value="1"/>
</dbReference>
<dbReference type="Gene3D" id="3.30.750.24">
    <property type="entry name" value="STAS domain"/>
    <property type="match status" value="1"/>
</dbReference>
<dbReference type="InterPro" id="IPR036513">
    <property type="entry name" value="STAS_dom_sf"/>
</dbReference>
<organism evidence="4 5">
    <name type="scientific">Solidesulfovibrio carbinoliphilus subsp. oakridgensis</name>
    <dbReference type="NCBI Taxonomy" id="694327"/>
    <lineage>
        <taxon>Bacteria</taxon>
        <taxon>Pseudomonadati</taxon>
        <taxon>Thermodesulfobacteriota</taxon>
        <taxon>Desulfovibrionia</taxon>
        <taxon>Desulfovibrionales</taxon>
        <taxon>Desulfovibrionaceae</taxon>
        <taxon>Solidesulfovibrio</taxon>
    </lineage>
</organism>
<dbReference type="NCBIfam" id="TIGR00377">
    <property type="entry name" value="ant_ant_sig"/>
    <property type="match status" value="1"/>
</dbReference>
<dbReference type="RefSeq" id="WP_009181038.1">
    <property type="nucleotide sequence ID" value="NZ_CM001368.1"/>
</dbReference>
<dbReference type="HOGENOM" id="CLU_115403_7_1_7"/>
<evidence type="ECO:0000259" key="3">
    <source>
        <dbReference type="PROSITE" id="PS50801"/>
    </source>
</evidence>
<keyword evidence="5" id="KW-1185">Reference proteome</keyword>
<dbReference type="PANTHER" id="PTHR33495">
    <property type="entry name" value="ANTI-SIGMA FACTOR ANTAGONIST TM_1081-RELATED-RELATED"/>
    <property type="match status" value="1"/>
</dbReference>
<dbReference type="OrthoDB" id="5471473at2"/>
<evidence type="ECO:0000313" key="5">
    <source>
        <dbReference type="Proteomes" id="UP000004662"/>
    </source>
</evidence>
<comment type="similarity">
    <text evidence="1 2">Belongs to the anti-sigma-factor antagonist family.</text>
</comment>
<reference evidence="5" key="1">
    <citation type="journal article" date="2015" name="Genome Announc.">
        <title>High-Quality Draft Genome Sequence of Desulfovibrio carbinoliphilus FW-101-2B, an Organic Acid-Oxidizing Sulfate-Reducing Bacterium Isolated from Uranium(VI)-Contaminated Groundwater.</title>
        <authorList>
            <person name="Ramsay B.D."/>
            <person name="Hwang C."/>
            <person name="Woo H.L."/>
            <person name="Carroll S.L."/>
            <person name="Lucas S."/>
            <person name="Han J."/>
            <person name="Lapidus A.L."/>
            <person name="Cheng J.F."/>
            <person name="Goodwin L.A."/>
            <person name="Pitluck S."/>
            <person name="Peters L."/>
            <person name="Chertkov O."/>
            <person name="Held B."/>
            <person name="Detter J.C."/>
            <person name="Han C.S."/>
            <person name="Tapia R."/>
            <person name="Land M.L."/>
            <person name="Hauser L.J."/>
            <person name="Kyrpides N.C."/>
            <person name="Ivanova N.N."/>
            <person name="Mikhailova N."/>
            <person name="Pagani I."/>
            <person name="Woyke T."/>
            <person name="Arkin A.P."/>
            <person name="Dehal P."/>
            <person name="Chivian D."/>
            <person name="Criddle C.S."/>
            <person name="Wu W."/>
            <person name="Chakraborty R."/>
            <person name="Hazen T.C."/>
            <person name="Fields M.W."/>
        </authorList>
    </citation>
    <scope>NUCLEOTIDE SEQUENCE [LARGE SCALE GENOMIC DNA]</scope>
    <source>
        <strain evidence="5">FW-101-2B</strain>
    </source>
</reference>
<dbReference type="SUPFAM" id="SSF52091">
    <property type="entry name" value="SpoIIaa-like"/>
    <property type="match status" value="1"/>
</dbReference>
<dbReference type="STRING" id="694327.DFW101_1636"/>
<evidence type="ECO:0000313" key="4">
    <source>
        <dbReference type="EMBL" id="EHJ47644.1"/>
    </source>
</evidence>
<dbReference type="CDD" id="cd07043">
    <property type="entry name" value="STAS_anti-anti-sigma_factors"/>
    <property type="match status" value="1"/>
</dbReference>
<dbReference type="Pfam" id="PF01740">
    <property type="entry name" value="STAS"/>
    <property type="match status" value="1"/>
</dbReference>
<dbReference type="Proteomes" id="UP000004662">
    <property type="component" value="Chromosome"/>
</dbReference>
<sequence length="115" mass="12227">MERLAHTNTEEALVIGLSGEIIMDVVIELKAEIAPLIQNASRKAVVLDLSGVAFLDSSGVGLFIGLRRLCEDEGKAFSIANPSPPIRKLFDMLRLTDYFAVSATPVTSPGATPSA</sequence>
<name>G7Q7V0_9BACT</name>
<dbReference type="InterPro" id="IPR002645">
    <property type="entry name" value="STAS_dom"/>
</dbReference>
<dbReference type="eggNOG" id="COG1366">
    <property type="taxonomic scope" value="Bacteria"/>
</dbReference>
<dbReference type="AlphaFoldDB" id="G7Q7V0"/>
<gene>
    <name evidence="4" type="ORF">DFW101_1636</name>
</gene>